<keyword evidence="3" id="KW-0813">Transport</keyword>
<dbReference type="CDD" id="cd03257">
    <property type="entry name" value="ABC_NikE_OppD_transporters"/>
    <property type="match status" value="1"/>
</dbReference>
<dbReference type="GO" id="GO:0005524">
    <property type="term" value="F:ATP binding"/>
    <property type="evidence" value="ECO:0007669"/>
    <property type="project" value="UniProtKB-KW"/>
</dbReference>
<dbReference type="Gene3D" id="3.40.50.300">
    <property type="entry name" value="P-loop containing nucleotide triphosphate hydrolases"/>
    <property type="match status" value="1"/>
</dbReference>
<evidence type="ECO:0000256" key="3">
    <source>
        <dbReference type="ARBA" id="ARBA00022448"/>
    </source>
</evidence>
<dbReference type="Pfam" id="PF00005">
    <property type="entry name" value="ABC_tran"/>
    <property type="match status" value="1"/>
</dbReference>
<dbReference type="AlphaFoldDB" id="A0A9X0R467"/>
<keyword evidence="4" id="KW-0547">Nucleotide-binding</keyword>
<dbReference type="RefSeq" id="WP_186773269.1">
    <property type="nucleotide sequence ID" value="NZ_JACOMF010000060.1"/>
</dbReference>
<evidence type="ECO:0000313" key="8">
    <source>
        <dbReference type="Proteomes" id="UP000600101"/>
    </source>
</evidence>
<organism evidence="7 8">
    <name type="scientific">Siccirubricoccus deserti</name>
    <dbReference type="NCBI Taxonomy" id="2013562"/>
    <lineage>
        <taxon>Bacteria</taxon>
        <taxon>Pseudomonadati</taxon>
        <taxon>Pseudomonadota</taxon>
        <taxon>Alphaproteobacteria</taxon>
        <taxon>Acetobacterales</taxon>
        <taxon>Roseomonadaceae</taxon>
        <taxon>Siccirubricoccus</taxon>
    </lineage>
</organism>
<comment type="subcellular location">
    <subcellularLocation>
        <location evidence="1">Cell inner membrane</location>
        <topology evidence="1">Peripheral membrane protein</topology>
    </subcellularLocation>
</comment>
<dbReference type="NCBIfam" id="TIGR01727">
    <property type="entry name" value="oligo_HPY"/>
    <property type="match status" value="1"/>
</dbReference>
<dbReference type="InterPro" id="IPR013563">
    <property type="entry name" value="Oligopep_ABC_C"/>
</dbReference>
<dbReference type="InterPro" id="IPR050319">
    <property type="entry name" value="ABC_transp_ATP-bind"/>
</dbReference>
<comment type="similarity">
    <text evidence="2">Belongs to the ABC transporter superfamily.</text>
</comment>
<dbReference type="SUPFAM" id="SSF52540">
    <property type="entry name" value="P-loop containing nucleoside triphosphate hydrolases"/>
    <property type="match status" value="1"/>
</dbReference>
<accession>A0A9X0R467</accession>
<evidence type="ECO:0000256" key="5">
    <source>
        <dbReference type="ARBA" id="ARBA00022840"/>
    </source>
</evidence>
<dbReference type="InterPro" id="IPR027417">
    <property type="entry name" value="P-loop_NTPase"/>
</dbReference>
<dbReference type="EMBL" id="JACOMF010000060">
    <property type="protein sequence ID" value="MBC4018518.1"/>
    <property type="molecule type" value="Genomic_DNA"/>
</dbReference>
<dbReference type="PROSITE" id="PS00211">
    <property type="entry name" value="ABC_TRANSPORTER_1"/>
    <property type="match status" value="1"/>
</dbReference>
<dbReference type="GO" id="GO:0055085">
    <property type="term" value="P:transmembrane transport"/>
    <property type="evidence" value="ECO:0007669"/>
    <property type="project" value="UniProtKB-ARBA"/>
</dbReference>
<dbReference type="GO" id="GO:0015833">
    <property type="term" value="P:peptide transport"/>
    <property type="evidence" value="ECO:0007669"/>
    <property type="project" value="InterPro"/>
</dbReference>
<dbReference type="InterPro" id="IPR003439">
    <property type="entry name" value="ABC_transporter-like_ATP-bd"/>
</dbReference>
<comment type="caution">
    <text evidence="7">The sequence shown here is derived from an EMBL/GenBank/DDBJ whole genome shotgun (WGS) entry which is preliminary data.</text>
</comment>
<dbReference type="PANTHER" id="PTHR43776">
    <property type="entry name" value="TRANSPORT ATP-BINDING PROTEIN"/>
    <property type="match status" value="1"/>
</dbReference>
<protein>
    <submittedName>
        <fullName evidence="7">ATP-binding cassette domain-containing protein</fullName>
    </submittedName>
</protein>
<evidence type="ECO:0000256" key="4">
    <source>
        <dbReference type="ARBA" id="ARBA00022741"/>
    </source>
</evidence>
<dbReference type="InterPro" id="IPR003593">
    <property type="entry name" value="AAA+_ATPase"/>
</dbReference>
<evidence type="ECO:0000259" key="6">
    <source>
        <dbReference type="PROSITE" id="PS50893"/>
    </source>
</evidence>
<keyword evidence="5 7" id="KW-0067">ATP-binding</keyword>
<dbReference type="PROSITE" id="PS50893">
    <property type="entry name" value="ABC_TRANSPORTER_2"/>
    <property type="match status" value="1"/>
</dbReference>
<proteinExistence type="inferred from homology"/>
<gene>
    <name evidence="7" type="ORF">H7965_24915</name>
</gene>
<dbReference type="PANTHER" id="PTHR43776:SF7">
    <property type="entry name" value="D,D-DIPEPTIDE TRANSPORT ATP-BINDING PROTEIN DDPF-RELATED"/>
    <property type="match status" value="1"/>
</dbReference>
<dbReference type="Pfam" id="PF08352">
    <property type="entry name" value="oligo_HPY"/>
    <property type="match status" value="1"/>
</dbReference>
<dbReference type="GO" id="GO:0016887">
    <property type="term" value="F:ATP hydrolysis activity"/>
    <property type="evidence" value="ECO:0007669"/>
    <property type="project" value="InterPro"/>
</dbReference>
<evidence type="ECO:0000313" key="7">
    <source>
        <dbReference type="EMBL" id="MBC4018518.1"/>
    </source>
</evidence>
<evidence type="ECO:0000256" key="1">
    <source>
        <dbReference type="ARBA" id="ARBA00004417"/>
    </source>
</evidence>
<dbReference type="SMART" id="SM00382">
    <property type="entry name" value="AAA"/>
    <property type="match status" value="1"/>
</dbReference>
<dbReference type="Proteomes" id="UP000600101">
    <property type="component" value="Unassembled WGS sequence"/>
</dbReference>
<dbReference type="GO" id="GO:0005886">
    <property type="term" value="C:plasma membrane"/>
    <property type="evidence" value="ECO:0007669"/>
    <property type="project" value="UniProtKB-SubCell"/>
</dbReference>
<name>A0A9X0R467_9PROT</name>
<reference evidence="7" key="1">
    <citation type="submission" date="2020-08" db="EMBL/GenBank/DDBJ databases">
        <authorList>
            <person name="Hu Y."/>
            <person name="Nguyen S.V."/>
            <person name="Li F."/>
            <person name="Fanning S."/>
        </authorList>
    </citation>
    <scope>NUCLEOTIDE SEQUENCE</scope>
    <source>
        <strain evidence="7">SYSU D8009</strain>
    </source>
</reference>
<keyword evidence="8" id="KW-1185">Reference proteome</keyword>
<sequence length="335" mass="36483">MKAVAPLVTAKGLVKHFPLARRPFAERRVVHAVDGVDFSIDAGGTFGLVGESGCGKTTISKLLLYLEPLTAGHLSVAGHTLSDLPSGTERAFRKDAQAVFQDPYGALNPRHKVLDVVGEPLAVQHGVRGAALREQVQELLRIVGLPAHVVDQYPHEFSGGQRQRLAIARAISVRPKFMVLDEPVSALDVSIRAQVLNLLRDLQEELGLTYLFIAHDLAVVEFMSDHVGVMYLGKMVEQADAAALYRRPLHPYTRALMRAAMATDLPRGGRNTVSIEGEVPSPINPPSGCRFRTRCPFARSRCVEEEPSLAAVEEGHAVACHFQDEIEARIGSRVA</sequence>
<feature type="domain" description="ABC transporter" evidence="6">
    <location>
        <begin position="14"/>
        <end position="257"/>
    </location>
</feature>
<dbReference type="FunFam" id="3.40.50.300:FF:000016">
    <property type="entry name" value="Oligopeptide ABC transporter ATP-binding component"/>
    <property type="match status" value="1"/>
</dbReference>
<evidence type="ECO:0000256" key="2">
    <source>
        <dbReference type="ARBA" id="ARBA00005417"/>
    </source>
</evidence>
<dbReference type="InterPro" id="IPR017871">
    <property type="entry name" value="ABC_transporter-like_CS"/>
</dbReference>